<proteinExistence type="predicted"/>
<keyword evidence="2" id="KW-0812">Transmembrane</keyword>
<dbReference type="PANTHER" id="PTHR42905:SF2">
    <property type="entry name" value="PHOSPHOENOLPYRUVATE CARBOXYLASE FAMILY PROTEIN"/>
    <property type="match status" value="1"/>
</dbReference>
<sequence length="395" mass="42876">MRTHDNDTSTLHHPQNSTERPNLHYTLHRYNHYSTTKSLTIHICYISSIYLIVASFLTTTTTALSSSSSPASRLRNLCLTSRKTSSAIALPGVHDALSAIIFAESGANALFLSGFGVTASRLGSPDAGLLTQTEMEDATKCVVSALSLSSSSQSPPPLLMVDGDTGYGGAANIRRTIRGLACAGAAAVTIEDQTFPKRCTYAAGTGVSTVPRSESMSRINAAIAAREEAKNIDGNDILLVARTDCRLERGLEEVIERCKTYEALGADIVYAENLQSRQEYEALRSSLKGETLTMLAQLQLYPNDEDEKRRIQGAPYTIDDVGDMGYDLALFGVTGLQSAVGALQGVAREFFANKGIVTSRDDNTEIVRTMASFEEVKRVVGFPKLDEFESRYYHD</sequence>
<organism evidence="3">
    <name type="scientific">Ditylum brightwellii</name>
    <dbReference type="NCBI Taxonomy" id="49249"/>
    <lineage>
        <taxon>Eukaryota</taxon>
        <taxon>Sar</taxon>
        <taxon>Stramenopiles</taxon>
        <taxon>Ochrophyta</taxon>
        <taxon>Bacillariophyta</taxon>
        <taxon>Mediophyceae</taxon>
        <taxon>Lithodesmiophycidae</taxon>
        <taxon>Lithodesmiales</taxon>
        <taxon>Lithodesmiaceae</taxon>
        <taxon>Ditylum</taxon>
    </lineage>
</organism>
<dbReference type="PANTHER" id="PTHR42905">
    <property type="entry name" value="PHOSPHOENOLPYRUVATE CARBOXYLASE"/>
    <property type="match status" value="1"/>
</dbReference>
<dbReference type="AlphaFoldDB" id="A0A7S4W9X9"/>
<dbReference type="CDD" id="cd00377">
    <property type="entry name" value="ICL_PEPM"/>
    <property type="match status" value="1"/>
</dbReference>
<evidence type="ECO:0000313" key="3">
    <source>
        <dbReference type="EMBL" id="CAE4654428.1"/>
    </source>
</evidence>
<name>A0A7S4W9X9_9STRA</name>
<feature type="transmembrane region" description="Helical" evidence="2">
    <location>
        <begin position="39"/>
        <end position="57"/>
    </location>
</feature>
<dbReference type="Gene3D" id="3.20.20.60">
    <property type="entry name" value="Phosphoenolpyruvate-binding domains"/>
    <property type="match status" value="1"/>
</dbReference>
<dbReference type="InterPro" id="IPR039556">
    <property type="entry name" value="ICL/PEPM"/>
</dbReference>
<dbReference type="InterPro" id="IPR040442">
    <property type="entry name" value="Pyrv_kinase-like_dom_sf"/>
</dbReference>
<dbReference type="InterPro" id="IPR015813">
    <property type="entry name" value="Pyrv/PenolPyrv_kinase-like_dom"/>
</dbReference>
<dbReference type="Pfam" id="PF13714">
    <property type="entry name" value="PEP_mutase"/>
    <property type="match status" value="1"/>
</dbReference>
<evidence type="ECO:0000256" key="1">
    <source>
        <dbReference type="SAM" id="MobiDB-lite"/>
    </source>
</evidence>
<keyword evidence="2" id="KW-1133">Transmembrane helix</keyword>
<keyword evidence="2" id="KW-0472">Membrane</keyword>
<dbReference type="EMBL" id="HBNS01053149">
    <property type="protein sequence ID" value="CAE4654428.1"/>
    <property type="molecule type" value="Transcribed_RNA"/>
</dbReference>
<dbReference type="GO" id="GO:0003824">
    <property type="term" value="F:catalytic activity"/>
    <property type="evidence" value="ECO:0007669"/>
    <property type="project" value="InterPro"/>
</dbReference>
<reference evidence="3" key="1">
    <citation type="submission" date="2021-01" db="EMBL/GenBank/DDBJ databases">
        <authorList>
            <person name="Corre E."/>
            <person name="Pelletier E."/>
            <person name="Niang G."/>
            <person name="Scheremetjew M."/>
            <person name="Finn R."/>
            <person name="Kale V."/>
            <person name="Holt S."/>
            <person name="Cochrane G."/>
            <person name="Meng A."/>
            <person name="Brown T."/>
            <person name="Cohen L."/>
        </authorList>
    </citation>
    <scope>NUCLEOTIDE SEQUENCE</scope>
    <source>
        <strain evidence="3">GSO104</strain>
    </source>
</reference>
<feature type="region of interest" description="Disordered" evidence="1">
    <location>
        <begin position="1"/>
        <end position="20"/>
    </location>
</feature>
<protein>
    <recommendedName>
        <fullName evidence="4">Carboxyvinyl-carboxyphosphonate phosphorylmutase</fullName>
    </recommendedName>
</protein>
<accession>A0A7S4W9X9</accession>
<evidence type="ECO:0000256" key="2">
    <source>
        <dbReference type="SAM" id="Phobius"/>
    </source>
</evidence>
<feature type="compositionally biased region" description="Polar residues" evidence="1">
    <location>
        <begin position="8"/>
        <end position="20"/>
    </location>
</feature>
<dbReference type="SUPFAM" id="SSF51621">
    <property type="entry name" value="Phosphoenolpyruvate/pyruvate domain"/>
    <property type="match status" value="1"/>
</dbReference>
<evidence type="ECO:0008006" key="4">
    <source>
        <dbReference type="Google" id="ProtNLM"/>
    </source>
</evidence>
<gene>
    <name evidence="3" type="ORF">DBRI00130_LOCUS38806</name>
</gene>